<proteinExistence type="predicted"/>
<dbReference type="AlphaFoldDB" id="A0A561F1U5"/>
<organism evidence="1 2">
    <name type="scientific">Kitasatospora atroaurantiaca</name>
    <dbReference type="NCBI Taxonomy" id="285545"/>
    <lineage>
        <taxon>Bacteria</taxon>
        <taxon>Bacillati</taxon>
        <taxon>Actinomycetota</taxon>
        <taxon>Actinomycetes</taxon>
        <taxon>Kitasatosporales</taxon>
        <taxon>Streptomycetaceae</taxon>
        <taxon>Kitasatospora</taxon>
    </lineage>
</organism>
<keyword evidence="2" id="KW-1185">Reference proteome</keyword>
<dbReference type="OrthoDB" id="4350595at2"/>
<accession>A0A561F1U5</accession>
<reference evidence="1 2" key="1">
    <citation type="submission" date="2019-06" db="EMBL/GenBank/DDBJ databases">
        <title>Sequencing the genomes of 1000 actinobacteria strains.</title>
        <authorList>
            <person name="Klenk H.-P."/>
        </authorList>
    </citation>
    <scope>NUCLEOTIDE SEQUENCE [LARGE SCALE GENOMIC DNA]</scope>
    <source>
        <strain evidence="1 2">DSM 41649</strain>
    </source>
</reference>
<dbReference type="RefSeq" id="WP_145796954.1">
    <property type="nucleotide sequence ID" value="NZ_BAAABR010000067.1"/>
</dbReference>
<name>A0A561F1U5_9ACTN</name>
<evidence type="ECO:0000313" key="1">
    <source>
        <dbReference type="EMBL" id="TWE21836.1"/>
    </source>
</evidence>
<comment type="caution">
    <text evidence="1">The sequence shown here is derived from an EMBL/GenBank/DDBJ whole genome shotgun (WGS) entry which is preliminary data.</text>
</comment>
<dbReference type="Proteomes" id="UP000318416">
    <property type="component" value="Unassembled WGS sequence"/>
</dbReference>
<sequence>MGDRDRGSPAEGPSHTVYLLGRIAEEAQRAQLLEDPSEQAKALALLIQPYAGWALREAVGDCRGRGMSWASIGQEIGLSQAVLSRQARANGPVVTITPYYGLDSRNADGQGPLRLAATSLVHRMTGLALTASDERSPLLAKLYIAVMAMAQAQAALKAEPLLHTVREVLRLADEFGTDPAGREAFTETERGVWSALEELKTAFQRDQGTIRGADELGNAVGTADTTATGE</sequence>
<evidence type="ECO:0000313" key="2">
    <source>
        <dbReference type="Proteomes" id="UP000318416"/>
    </source>
</evidence>
<gene>
    <name evidence="1" type="ORF">FB465_7068</name>
</gene>
<dbReference type="EMBL" id="VIVR01000001">
    <property type="protein sequence ID" value="TWE21836.1"/>
    <property type="molecule type" value="Genomic_DNA"/>
</dbReference>
<protein>
    <submittedName>
        <fullName evidence="1">Uncharacterized protein</fullName>
    </submittedName>
</protein>